<name>A0A1H6W041_9EURY</name>
<organism evidence="3 4">
    <name type="scientific">Halohasta litchfieldiae</name>
    <dbReference type="NCBI Taxonomy" id="1073996"/>
    <lineage>
        <taxon>Archaea</taxon>
        <taxon>Methanobacteriati</taxon>
        <taxon>Methanobacteriota</taxon>
        <taxon>Stenosarchaea group</taxon>
        <taxon>Halobacteria</taxon>
        <taxon>Halobacteriales</taxon>
        <taxon>Haloferacaceae</taxon>
        <taxon>Halohasta</taxon>
    </lineage>
</organism>
<feature type="region of interest" description="Disordered" evidence="1">
    <location>
        <begin position="165"/>
        <end position="209"/>
    </location>
</feature>
<dbReference type="SUPFAM" id="SSF53300">
    <property type="entry name" value="vWA-like"/>
    <property type="match status" value="1"/>
</dbReference>
<dbReference type="Gene3D" id="3.40.50.410">
    <property type="entry name" value="von Willebrand factor, type A domain"/>
    <property type="match status" value="1"/>
</dbReference>
<dbReference type="Pfam" id="PF00092">
    <property type="entry name" value="VWA"/>
    <property type="match status" value="1"/>
</dbReference>
<feature type="domain" description="VWFA" evidence="2">
    <location>
        <begin position="5"/>
        <end position="127"/>
    </location>
</feature>
<dbReference type="InterPro" id="IPR002035">
    <property type="entry name" value="VWF_A"/>
</dbReference>
<evidence type="ECO:0000313" key="3">
    <source>
        <dbReference type="EMBL" id="SEJ07417.1"/>
    </source>
</evidence>
<proteinExistence type="predicted"/>
<dbReference type="CDD" id="cd00198">
    <property type="entry name" value="vWFA"/>
    <property type="match status" value="1"/>
</dbReference>
<dbReference type="OrthoDB" id="238269at2157"/>
<gene>
    <name evidence="3" type="ORF">SAMN05444271_11949</name>
</gene>
<sequence>MDTHITFVLDSSGSMDVIADDTRGGFNTFLKDQRDQEGTATVTLYDFNTTVDQIYETYPVADAPELTDENYKPRGRTALHDAIARAVDETGEEIATVDQAEQPDNVIIVVLTDGKENASETPKDAVRGRIETRQEADGWEFLFIGANQDAVLTAEGMGIEQDRSLTMAHDGEGTRDAYKSTSETISEARTEGSMSGYDDEDRQRQERDT</sequence>
<dbReference type="AlphaFoldDB" id="A0A1H6W041"/>
<evidence type="ECO:0000256" key="1">
    <source>
        <dbReference type="SAM" id="MobiDB-lite"/>
    </source>
</evidence>
<keyword evidence="4" id="KW-1185">Reference proteome</keyword>
<dbReference type="EMBL" id="FNYR01000019">
    <property type="protein sequence ID" value="SEJ07417.1"/>
    <property type="molecule type" value="Genomic_DNA"/>
</dbReference>
<feature type="compositionally biased region" description="Basic and acidic residues" evidence="1">
    <location>
        <begin position="169"/>
        <end position="178"/>
    </location>
</feature>
<dbReference type="RefSeq" id="WP_089673086.1">
    <property type="nucleotide sequence ID" value="NZ_CP024845.1"/>
</dbReference>
<evidence type="ECO:0000259" key="2">
    <source>
        <dbReference type="Pfam" id="PF00092"/>
    </source>
</evidence>
<dbReference type="GeneID" id="35002271"/>
<accession>A0A1H6W041</accession>
<protein>
    <submittedName>
        <fullName evidence="3">von Willebrand factor type A domain-containing protein</fullName>
    </submittedName>
</protein>
<reference evidence="3 4" key="1">
    <citation type="submission" date="2016-10" db="EMBL/GenBank/DDBJ databases">
        <authorList>
            <person name="de Groot N.N."/>
        </authorList>
    </citation>
    <scope>NUCLEOTIDE SEQUENCE [LARGE SCALE GENOMIC DNA]</scope>
    <source>
        <strain evidence="3 4">DSM 22187</strain>
    </source>
</reference>
<dbReference type="InterPro" id="IPR036465">
    <property type="entry name" value="vWFA_dom_sf"/>
</dbReference>
<evidence type="ECO:0000313" key="4">
    <source>
        <dbReference type="Proteomes" id="UP000198888"/>
    </source>
</evidence>
<dbReference type="KEGG" id="hae:halTADL_1465"/>
<accession>A0A2H4Q1I1</accession>
<dbReference type="Proteomes" id="UP000198888">
    <property type="component" value="Unassembled WGS sequence"/>
</dbReference>